<comment type="caution">
    <text evidence="2">The sequence shown here is derived from an EMBL/GenBank/DDBJ whole genome shotgun (WGS) entry which is preliminary data.</text>
</comment>
<gene>
    <name evidence="2" type="ORF">Acr_28g0012480</name>
</gene>
<sequence length="100" mass="10693">MGSTHKGFPASDVNDEADPPLIYARPRELSGRVTCVVSRRRLGETAAIGGEKAEFGGGSGVNDSPDSANFSAYDDSISGLKMDREEESGTHYSEDLIQRV</sequence>
<name>A0A7J0HBT3_9ERIC</name>
<feature type="region of interest" description="Disordered" evidence="1">
    <location>
        <begin position="51"/>
        <end position="72"/>
    </location>
</feature>
<dbReference type="OrthoDB" id="1930739at2759"/>
<organism evidence="2 3">
    <name type="scientific">Actinidia rufa</name>
    <dbReference type="NCBI Taxonomy" id="165716"/>
    <lineage>
        <taxon>Eukaryota</taxon>
        <taxon>Viridiplantae</taxon>
        <taxon>Streptophyta</taxon>
        <taxon>Embryophyta</taxon>
        <taxon>Tracheophyta</taxon>
        <taxon>Spermatophyta</taxon>
        <taxon>Magnoliopsida</taxon>
        <taxon>eudicotyledons</taxon>
        <taxon>Gunneridae</taxon>
        <taxon>Pentapetalae</taxon>
        <taxon>asterids</taxon>
        <taxon>Ericales</taxon>
        <taxon>Actinidiaceae</taxon>
        <taxon>Actinidia</taxon>
    </lineage>
</organism>
<dbReference type="EMBL" id="BJWL01000028">
    <property type="protein sequence ID" value="GFZ20543.1"/>
    <property type="molecule type" value="Genomic_DNA"/>
</dbReference>
<reference evidence="2 3" key="1">
    <citation type="submission" date="2019-07" db="EMBL/GenBank/DDBJ databases">
        <title>De Novo Assembly of kiwifruit Actinidia rufa.</title>
        <authorList>
            <person name="Sugita-Konishi S."/>
            <person name="Sato K."/>
            <person name="Mori E."/>
            <person name="Abe Y."/>
            <person name="Kisaki G."/>
            <person name="Hamano K."/>
            <person name="Suezawa K."/>
            <person name="Otani M."/>
            <person name="Fukuda T."/>
            <person name="Manabe T."/>
            <person name="Gomi K."/>
            <person name="Tabuchi M."/>
            <person name="Akimitsu K."/>
            <person name="Kataoka I."/>
        </authorList>
    </citation>
    <scope>NUCLEOTIDE SEQUENCE [LARGE SCALE GENOMIC DNA]</scope>
    <source>
        <strain evidence="3">cv. Fuchu</strain>
    </source>
</reference>
<accession>A0A7J0HBT3</accession>
<evidence type="ECO:0000313" key="2">
    <source>
        <dbReference type="EMBL" id="GFZ20543.1"/>
    </source>
</evidence>
<evidence type="ECO:0000256" key="1">
    <source>
        <dbReference type="SAM" id="MobiDB-lite"/>
    </source>
</evidence>
<evidence type="ECO:0000313" key="3">
    <source>
        <dbReference type="Proteomes" id="UP000585474"/>
    </source>
</evidence>
<protein>
    <submittedName>
        <fullName evidence="2">Uncharacterized protein</fullName>
    </submittedName>
</protein>
<feature type="compositionally biased region" description="Polar residues" evidence="1">
    <location>
        <begin position="61"/>
        <end position="70"/>
    </location>
</feature>
<keyword evidence="3" id="KW-1185">Reference proteome</keyword>
<dbReference type="AlphaFoldDB" id="A0A7J0HBT3"/>
<proteinExistence type="predicted"/>
<dbReference type="Proteomes" id="UP000585474">
    <property type="component" value="Unassembled WGS sequence"/>
</dbReference>